<dbReference type="AlphaFoldDB" id="X1PAB1"/>
<evidence type="ECO:0000256" key="1">
    <source>
        <dbReference type="SAM" id="Phobius"/>
    </source>
</evidence>
<feature type="transmembrane region" description="Helical" evidence="1">
    <location>
        <begin position="5"/>
        <end position="21"/>
    </location>
</feature>
<keyword evidence="1" id="KW-1133">Transmembrane helix</keyword>
<protein>
    <submittedName>
        <fullName evidence="2">Uncharacterized protein</fullName>
    </submittedName>
</protein>
<sequence>MKYKVYAAILAITIIEIVALITGQNGVLLGAAIAAIAGLGGFEFGRHRRPK</sequence>
<name>X1PAB1_9ZZZZ</name>
<organism evidence="2">
    <name type="scientific">marine sediment metagenome</name>
    <dbReference type="NCBI Taxonomy" id="412755"/>
    <lineage>
        <taxon>unclassified sequences</taxon>
        <taxon>metagenomes</taxon>
        <taxon>ecological metagenomes</taxon>
    </lineage>
</organism>
<evidence type="ECO:0000313" key="2">
    <source>
        <dbReference type="EMBL" id="GAI52788.1"/>
    </source>
</evidence>
<gene>
    <name evidence="2" type="ORF">S06H3_56473</name>
</gene>
<keyword evidence="1" id="KW-0472">Membrane</keyword>
<comment type="caution">
    <text evidence="2">The sequence shown here is derived from an EMBL/GenBank/DDBJ whole genome shotgun (WGS) entry which is preliminary data.</text>
</comment>
<feature type="transmembrane region" description="Helical" evidence="1">
    <location>
        <begin position="27"/>
        <end position="45"/>
    </location>
</feature>
<keyword evidence="1" id="KW-0812">Transmembrane</keyword>
<proteinExistence type="predicted"/>
<accession>X1PAB1</accession>
<reference evidence="2" key="1">
    <citation type="journal article" date="2014" name="Front. Microbiol.">
        <title>High frequency of phylogenetically diverse reductive dehalogenase-homologous genes in deep subseafloor sedimentary metagenomes.</title>
        <authorList>
            <person name="Kawai M."/>
            <person name="Futagami T."/>
            <person name="Toyoda A."/>
            <person name="Takaki Y."/>
            <person name="Nishi S."/>
            <person name="Hori S."/>
            <person name="Arai W."/>
            <person name="Tsubouchi T."/>
            <person name="Morono Y."/>
            <person name="Uchiyama I."/>
            <person name="Ito T."/>
            <person name="Fujiyama A."/>
            <person name="Inagaki F."/>
            <person name="Takami H."/>
        </authorList>
    </citation>
    <scope>NUCLEOTIDE SEQUENCE</scope>
    <source>
        <strain evidence="2">Expedition CK06-06</strain>
    </source>
</reference>
<dbReference type="EMBL" id="BARV01036325">
    <property type="protein sequence ID" value="GAI52788.1"/>
    <property type="molecule type" value="Genomic_DNA"/>
</dbReference>